<gene>
    <name evidence="2" type="ORF">ACFQ5G_47040</name>
</gene>
<evidence type="ECO:0000256" key="1">
    <source>
        <dbReference type="SAM" id="MobiDB-lite"/>
    </source>
</evidence>
<keyword evidence="3" id="KW-1185">Reference proteome</keyword>
<evidence type="ECO:0000313" key="2">
    <source>
        <dbReference type="EMBL" id="MFD1372930.1"/>
    </source>
</evidence>
<dbReference type="EMBL" id="JBHTMK010000063">
    <property type="protein sequence ID" value="MFD1372930.1"/>
    <property type="molecule type" value="Genomic_DNA"/>
</dbReference>
<reference evidence="3" key="1">
    <citation type="journal article" date="2019" name="Int. J. Syst. Evol. Microbiol.">
        <title>The Global Catalogue of Microorganisms (GCM) 10K type strain sequencing project: providing services to taxonomists for standard genome sequencing and annotation.</title>
        <authorList>
            <consortium name="The Broad Institute Genomics Platform"/>
            <consortium name="The Broad Institute Genome Sequencing Center for Infectious Disease"/>
            <person name="Wu L."/>
            <person name="Ma J."/>
        </authorList>
    </citation>
    <scope>NUCLEOTIDE SEQUENCE [LARGE SCALE GENOMIC DNA]</scope>
    <source>
        <strain evidence="3">CCM 7526</strain>
    </source>
</reference>
<feature type="region of interest" description="Disordered" evidence="1">
    <location>
        <begin position="20"/>
        <end position="43"/>
    </location>
</feature>
<dbReference type="RefSeq" id="WP_317794659.1">
    <property type="nucleotide sequence ID" value="NZ_AP028461.1"/>
</dbReference>
<comment type="caution">
    <text evidence="2">The sequence shown here is derived from an EMBL/GenBank/DDBJ whole genome shotgun (WGS) entry which is preliminary data.</text>
</comment>
<protein>
    <submittedName>
        <fullName evidence="2">Uncharacterized protein</fullName>
    </submittedName>
</protein>
<organism evidence="2 3">
    <name type="scientific">Actinoplanes sichuanensis</name>
    <dbReference type="NCBI Taxonomy" id="512349"/>
    <lineage>
        <taxon>Bacteria</taxon>
        <taxon>Bacillati</taxon>
        <taxon>Actinomycetota</taxon>
        <taxon>Actinomycetes</taxon>
        <taxon>Micromonosporales</taxon>
        <taxon>Micromonosporaceae</taxon>
        <taxon>Actinoplanes</taxon>
    </lineage>
</organism>
<accession>A0ABW4ARV9</accession>
<dbReference type="Proteomes" id="UP001597183">
    <property type="component" value="Unassembled WGS sequence"/>
</dbReference>
<evidence type="ECO:0000313" key="3">
    <source>
        <dbReference type="Proteomes" id="UP001597183"/>
    </source>
</evidence>
<sequence>MSISGVRTAYRHRDVDAVAVATGAKPRNWRTPEPDPGGTEVSA</sequence>
<name>A0ABW4ARV9_9ACTN</name>
<proteinExistence type="predicted"/>